<dbReference type="SUPFAM" id="SSF56059">
    <property type="entry name" value="Glutathione synthetase ATP-binding domain-like"/>
    <property type="match status" value="1"/>
</dbReference>
<feature type="domain" description="MvdD-like pre-ATP grasp" evidence="1">
    <location>
        <begin position="30"/>
        <end position="146"/>
    </location>
</feature>
<gene>
    <name evidence="2" type="ORF">A2756_04680</name>
</gene>
<reference evidence="2 3" key="1">
    <citation type="journal article" date="2016" name="Nat. Commun.">
        <title>Thousands of microbial genomes shed light on interconnected biogeochemical processes in an aquifer system.</title>
        <authorList>
            <person name="Anantharaman K."/>
            <person name="Brown C.T."/>
            <person name="Hug L.A."/>
            <person name="Sharon I."/>
            <person name="Castelle C.J."/>
            <person name="Probst A.J."/>
            <person name="Thomas B.C."/>
            <person name="Singh A."/>
            <person name="Wilkins M.J."/>
            <person name="Karaoz U."/>
            <person name="Brodie E.L."/>
            <person name="Williams K.H."/>
            <person name="Hubbard S.S."/>
            <person name="Banfield J.F."/>
        </authorList>
    </citation>
    <scope>NUCLEOTIDE SEQUENCE [LARGE SCALE GENOMIC DNA]</scope>
</reference>
<dbReference type="GO" id="GO:0018169">
    <property type="term" value="F:ribosomal S6-glutamic acid ligase activity"/>
    <property type="evidence" value="ECO:0007669"/>
    <property type="project" value="TreeGrafter"/>
</dbReference>
<evidence type="ECO:0000259" key="1">
    <source>
        <dbReference type="Pfam" id="PF21068"/>
    </source>
</evidence>
<protein>
    <recommendedName>
        <fullName evidence="1">MvdD-like pre-ATP grasp domain-containing protein</fullName>
    </recommendedName>
</protein>
<dbReference type="InterPro" id="IPR048936">
    <property type="entry name" value="MvdD-like_ATPgrasp"/>
</dbReference>
<dbReference type="PANTHER" id="PTHR21621">
    <property type="entry name" value="RIBOSOMAL PROTEIN S6 MODIFICATION PROTEIN"/>
    <property type="match status" value="1"/>
</dbReference>
<sequence>MCKTRVAKNYPRLKHSTGESEKRKAGKMSILIITNKFDLSTDEVVSHLLKMDALVFRLNTEDLCSAIDTELHITEGRFEATFNSLIRSVNLSEIRSIFYRRPKQAEAISARDETAKAFVKSETSTFLNWLWEALDCFWVSKPSHIRRAESKIDQLKVAPRFGFVIPKTLITNNPATVRKFYSECGGKIINKVLAKGMVEKEGRILGIYTRKVEPEHLDALDSVKLAPCVFQESIEKAFEVRITIVGKQVFATEIHSQNSQRTKDDWRRYDLENTPHKEHVLPSEVESACLSLVRYYSLAFAAIDMIVTPQEKYVFLEINPNGQWLWLEKLTSQPISKAIAQMLVRGAL</sequence>
<comment type="caution">
    <text evidence="2">The sequence shown here is derived from an EMBL/GenBank/DDBJ whole genome shotgun (WGS) entry which is preliminary data.</text>
</comment>
<accession>A0A1G2G361</accession>
<dbReference type="Pfam" id="PF21068">
    <property type="entry name" value="ATPgraspMvdD"/>
    <property type="match status" value="1"/>
</dbReference>
<evidence type="ECO:0000313" key="2">
    <source>
        <dbReference type="EMBL" id="OGZ44723.1"/>
    </source>
</evidence>
<dbReference type="AlphaFoldDB" id="A0A1G2G361"/>
<dbReference type="GO" id="GO:0005737">
    <property type="term" value="C:cytoplasm"/>
    <property type="evidence" value="ECO:0007669"/>
    <property type="project" value="TreeGrafter"/>
</dbReference>
<name>A0A1G2G361_9BACT</name>
<dbReference type="PANTHER" id="PTHR21621:SF0">
    <property type="entry name" value="BETA-CITRYLGLUTAMATE SYNTHASE B-RELATED"/>
    <property type="match status" value="1"/>
</dbReference>
<dbReference type="EMBL" id="MHNL01000015">
    <property type="protein sequence ID" value="OGZ44723.1"/>
    <property type="molecule type" value="Genomic_DNA"/>
</dbReference>
<dbReference type="STRING" id="1802115.A2756_04680"/>
<dbReference type="Proteomes" id="UP000177785">
    <property type="component" value="Unassembled WGS sequence"/>
</dbReference>
<proteinExistence type="predicted"/>
<dbReference type="Gene3D" id="3.30.470.20">
    <property type="entry name" value="ATP-grasp fold, B domain"/>
    <property type="match status" value="1"/>
</dbReference>
<evidence type="ECO:0000313" key="3">
    <source>
        <dbReference type="Proteomes" id="UP000177785"/>
    </source>
</evidence>
<dbReference type="GO" id="GO:0009432">
    <property type="term" value="P:SOS response"/>
    <property type="evidence" value="ECO:0007669"/>
    <property type="project" value="TreeGrafter"/>
</dbReference>
<organism evidence="2 3">
    <name type="scientific">Candidatus Ryanbacteria bacterium RIFCSPHIGHO2_01_FULL_48_27</name>
    <dbReference type="NCBI Taxonomy" id="1802115"/>
    <lineage>
        <taxon>Bacteria</taxon>
        <taxon>Candidatus Ryaniibacteriota</taxon>
    </lineage>
</organism>